<protein>
    <submittedName>
        <fullName evidence="3">Uncharacterized protein</fullName>
    </submittedName>
</protein>
<dbReference type="InterPro" id="IPR052091">
    <property type="entry name" value="Beta-ala_Activ/Resist"/>
</dbReference>
<dbReference type="InterPro" id="IPR002372">
    <property type="entry name" value="PQQ_rpt_dom"/>
</dbReference>
<gene>
    <name evidence="3" type="ORF">ABMA28_016463</name>
</gene>
<dbReference type="PANTHER" id="PTHR44394:SF1">
    <property type="entry name" value="BETA-ALANINE-ACTIVATING ENZYME"/>
    <property type="match status" value="1"/>
</dbReference>
<dbReference type="PANTHER" id="PTHR44394">
    <property type="entry name" value="BETA-ALANINE-ACTIVATING ENZYME"/>
    <property type="match status" value="1"/>
</dbReference>
<dbReference type="InterPro" id="IPR011047">
    <property type="entry name" value="Quinoprotein_ADH-like_sf"/>
</dbReference>
<accession>A0ABD0TAY3</accession>
<evidence type="ECO:0000259" key="1">
    <source>
        <dbReference type="Pfam" id="PF00501"/>
    </source>
</evidence>
<dbReference type="SUPFAM" id="SSF56801">
    <property type="entry name" value="Acetyl-CoA synthetase-like"/>
    <property type="match status" value="1"/>
</dbReference>
<evidence type="ECO:0000313" key="4">
    <source>
        <dbReference type="Proteomes" id="UP001549921"/>
    </source>
</evidence>
<name>A0ABD0TAY3_LOXSC</name>
<dbReference type="Gene3D" id="3.40.50.12780">
    <property type="entry name" value="N-terminal domain of ligase-like"/>
    <property type="match status" value="1"/>
</dbReference>
<sequence>MKFKRGYYDVFVQTCAKTPSSIAVRHYDNGIYKNYTYSELYGVCEYISQNLQQLKCNKGIIGLVSERNIIIPCVIAAAHKCCTTFMFLDPSQDIENVANDIKFNIIIKIQEKDASTSSELFSKKPDKTVSVFDLEIKFYDMEQSQVNSRHVPEHSFIAMTSGSTGEPKHIQVPIQCIQPNIDDLTKLFNIGPHDIIYFSTPLTFDPSMIEILLACMNSASLLIAPEKPDILFPNNRDHSITFWQTTPSKFFQNSNADIKNKILSANSTLKILALGGEPLNGIKRLKELKDWNNKTKIFTLYGVTEMSCWACAAELDLNRILTDKEVPLGNCLSETQIHVEHDNNENKDTGKIILVSKSRKCIILNKSKGNEEENSLKFLVDTGDLAEVRNGTIYYRGRKDDVVKRFGHKINLQFIESTIMQCPRVKTCSCVWLPKPLLLVVYFSSETLSSQELSDFLKCKLDDKHWPDKIVRVDNLPTNPHGKISKLILSKMYEKVANVPQTLDSLKVSLLKELQVVMSRNFTYDAIKHKDFFSIGGTSFLAVSMCNKLSLTHPQFGKLILPYLMSQKNTIDEIMQLAQKELCVEDNNKSKRKMKRSRSTVESMQDQQIYQSYKKINNDSSSDPVEFIVLWTYDTGKCVDASPTLLQIGFNLYTIVGSHSGKIVVVDAISGILQGIITLKARVEASVFCYHEDPMTTPCGMVGAYDGTIICFAIENCKEIWKINIKSMIKSKATCCNGLLYIAAYDGKIRCIDIKTGEIKETIQVSDQAISADLVLAKKEYVLLGTLSGVCASIHTGTNSVAWRGTLGSPVFASPVLYDSDKYVIFAEVNGEIHCRTVEKGIKIWKYQGAKGNIFSSIYVKEVDKLKWQMVFGCHDNKVYSINIKNFQPSLHWKAQLTSPVYSTPCALSDKLILAASNNGKLCVIDSENGIILAEYTLPSETFSSPAVYGDYIFIGCRNDHVYSLKYVLNF</sequence>
<dbReference type="SUPFAM" id="SSF50998">
    <property type="entry name" value="Quinoprotein alcohol dehydrogenase-like"/>
    <property type="match status" value="1"/>
</dbReference>
<evidence type="ECO:0000313" key="3">
    <source>
        <dbReference type="EMBL" id="KAL0839836.1"/>
    </source>
</evidence>
<dbReference type="InterPro" id="IPR015943">
    <property type="entry name" value="WD40/YVTN_repeat-like_dom_sf"/>
</dbReference>
<feature type="domain" description="Pyrrolo-quinoline quinone repeat" evidence="2">
    <location>
        <begin position="635"/>
        <end position="966"/>
    </location>
</feature>
<dbReference type="SMART" id="SM00564">
    <property type="entry name" value="PQQ"/>
    <property type="match status" value="3"/>
</dbReference>
<dbReference type="Gene3D" id="2.40.10.480">
    <property type="match status" value="1"/>
</dbReference>
<organism evidence="3 4">
    <name type="scientific">Loxostege sticticalis</name>
    <name type="common">Beet webworm moth</name>
    <dbReference type="NCBI Taxonomy" id="481309"/>
    <lineage>
        <taxon>Eukaryota</taxon>
        <taxon>Metazoa</taxon>
        <taxon>Ecdysozoa</taxon>
        <taxon>Arthropoda</taxon>
        <taxon>Hexapoda</taxon>
        <taxon>Insecta</taxon>
        <taxon>Pterygota</taxon>
        <taxon>Neoptera</taxon>
        <taxon>Endopterygota</taxon>
        <taxon>Lepidoptera</taxon>
        <taxon>Glossata</taxon>
        <taxon>Ditrysia</taxon>
        <taxon>Pyraloidea</taxon>
        <taxon>Crambidae</taxon>
        <taxon>Pyraustinae</taxon>
        <taxon>Loxostege</taxon>
    </lineage>
</organism>
<dbReference type="InterPro" id="IPR018391">
    <property type="entry name" value="PQQ_b-propeller_rpt"/>
</dbReference>
<dbReference type="InterPro" id="IPR020845">
    <property type="entry name" value="AMP-binding_CS"/>
</dbReference>
<dbReference type="InterPro" id="IPR000873">
    <property type="entry name" value="AMP-dep_synth/lig_dom"/>
</dbReference>
<dbReference type="Pfam" id="PF00501">
    <property type="entry name" value="AMP-binding"/>
    <property type="match status" value="1"/>
</dbReference>
<comment type="caution">
    <text evidence="3">The sequence shown here is derived from an EMBL/GenBank/DDBJ whole genome shotgun (WGS) entry which is preliminary data.</text>
</comment>
<dbReference type="Gene3D" id="3.30.300.30">
    <property type="match status" value="1"/>
</dbReference>
<dbReference type="InterPro" id="IPR045851">
    <property type="entry name" value="AMP-bd_C_sf"/>
</dbReference>
<dbReference type="Pfam" id="PF13570">
    <property type="entry name" value="Beta-prop_ACSF4"/>
    <property type="match status" value="1"/>
</dbReference>
<proteinExistence type="predicted"/>
<dbReference type="InterPro" id="IPR042099">
    <property type="entry name" value="ANL_N_sf"/>
</dbReference>
<dbReference type="Gene3D" id="2.130.10.10">
    <property type="entry name" value="YVTN repeat-like/Quinoprotein amine dehydrogenase"/>
    <property type="match status" value="1"/>
</dbReference>
<dbReference type="PROSITE" id="PS00455">
    <property type="entry name" value="AMP_BINDING"/>
    <property type="match status" value="1"/>
</dbReference>
<dbReference type="Proteomes" id="UP001549921">
    <property type="component" value="Unassembled WGS sequence"/>
</dbReference>
<evidence type="ECO:0000259" key="2">
    <source>
        <dbReference type="Pfam" id="PF13570"/>
    </source>
</evidence>
<feature type="domain" description="AMP-dependent synthetase/ligase" evidence="1">
    <location>
        <begin position="13"/>
        <end position="345"/>
    </location>
</feature>
<reference evidence="3 4" key="1">
    <citation type="submission" date="2024-06" db="EMBL/GenBank/DDBJ databases">
        <title>A chromosome-level genome assembly of beet webworm, Loxostege sticticalis.</title>
        <authorList>
            <person name="Zhang Y."/>
        </authorList>
    </citation>
    <scope>NUCLEOTIDE SEQUENCE [LARGE SCALE GENOMIC DNA]</scope>
    <source>
        <strain evidence="3">AQ028</strain>
        <tissue evidence="3">Male pupae</tissue>
    </source>
</reference>
<dbReference type="EMBL" id="JBEDNZ010000008">
    <property type="protein sequence ID" value="KAL0839836.1"/>
    <property type="molecule type" value="Genomic_DNA"/>
</dbReference>
<dbReference type="AlphaFoldDB" id="A0ABD0TAY3"/>